<reference evidence="8 9" key="1">
    <citation type="submission" date="2021-01" db="EMBL/GenBank/DDBJ databases">
        <title>Sequencing the genomes of 1000 actinobacteria strains.</title>
        <authorList>
            <person name="Klenk H.-P."/>
        </authorList>
    </citation>
    <scope>NUCLEOTIDE SEQUENCE [LARGE SCALE GENOMIC DNA]</scope>
    <source>
        <strain evidence="8 9">DSM 13057</strain>
    </source>
</reference>
<evidence type="ECO:0000256" key="2">
    <source>
        <dbReference type="ARBA" id="ARBA00022448"/>
    </source>
</evidence>
<dbReference type="InterPro" id="IPR050962">
    <property type="entry name" value="Phosphate-bind_PstS"/>
</dbReference>
<evidence type="ECO:0000313" key="9">
    <source>
        <dbReference type="Proteomes" id="UP000776164"/>
    </source>
</evidence>
<dbReference type="NCBIfam" id="TIGR00975">
    <property type="entry name" value="3a0107s03"/>
    <property type="match status" value="1"/>
</dbReference>
<feature type="domain" description="PBP" evidence="7">
    <location>
        <begin position="31"/>
        <end position="345"/>
    </location>
</feature>
<evidence type="ECO:0000256" key="3">
    <source>
        <dbReference type="ARBA" id="ARBA00022592"/>
    </source>
</evidence>
<dbReference type="Gene3D" id="3.40.190.10">
    <property type="entry name" value="Periplasmic binding protein-like II"/>
    <property type="match status" value="2"/>
</dbReference>
<organism evidence="8 9">
    <name type="scientific">Subtercola frigoramans</name>
    <dbReference type="NCBI Taxonomy" id="120298"/>
    <lineage>
        <taxon>Bacteria</taxon>
        <taxon>Bacillati</taxon>
        <taxon>Actinomycetota</taxon>
        <taxon>Actinomycetes</taxon>
        <taxon>Micrococcales</taxon>
        <taxon>Microbacteriaceae</taxon>
        <taxon>Subtercola</taxon>
    </lineage>
</organism>
<keyword evidence="5" id="KW-0472">Membrane</keyword>
<keyword evidence="6" id="KW-0732">Signal</keyword>
<proteinExistence type="inferred from homology"/>
<dbReference type="PANTHER" id="PTHR42996:SF1">
    <property type="entry name" value="PHOSPHATE-BINDING PROTEIN PSTS"/>
    <property type="match status" value="1"/>
</dbReference>
<dbReference type="InterPro" id="IPR005673">
    <property type="entry name" value="ABC_phos-bd_PstS"/>
</dbReference>
<gene>
    <name evidence="8" type="ORF">JOE66_001847</name>
</gene>
<dbReference type="RefSeq" id="WP_307827134.1">
    <property type="nucleotide sequence ID" value="NZ_BAAAHT010000013.1"/>
</dbReference>
<evidence type="ECO:0000259" key="7">
    <source>
        <dbReference type="Pfam" id="PF12849"/>
    </source>
</evidence>
<sequence>MTPRIRFLRFFTAASAFAVLLVSAVGGVTTQSASADTYVPISGSGSTWSSNALDQWRKDFASNFGVTVNYSASGSSAGRTDFINGSVDFAVSEIPFQTAPVDGSAPENATDYAYMPIVAGGTSFMYNLNIGGKRVTDLQLDGDTITKMFTGKITNWNDPAIQATNPSLAMPNKPIVPVVRSDGSGSTAQFTLWMAKQHSDVWCPFVNEAPGDSCGLTSQYPNASFAKFQSGSLGVAGYVSQGYGEGAITYVEYSYALNSKFPVAKVLNTAGNYAEPTASAVAIALGKAKINADLTQDLSEVYTNPDTAAYPLSSYSYMIIPTVAKGIFTTDKGKTLAAFVTYVLCNGQQQAAALGYSPLPANLVSAASEQVKRIPGGPAAGIDCSKVKGGSAGVTVTPDPTTSAAATTAGAGGAASTGASTTDGSTGAATTDSAAAAAASNTAVYDANGAIVSGSSGVGAAVAASKPLVLDDSAFGSQQIVMIVAGILLVLAIVLPPFLSRRLKRSK</sequence>
<dbReference type="CDD" id="cd13565">
    <property type="entry name" value="PBP2_PstS"/>
    <property type="match status" value="1"/>
</dbReference>
<comment type="caution">
    <text evidence="8">The sequence shown here is derived from an EMBL/GenBank/DDBJ whole genome shotgun (WGS) entry which is preliminary data.</text>
</comment>
<keyword evidence="2" id="KW-0813">Transport</keyword>
<keyword evidence="5" id="KW-1133">Transmembrane helix</keyword>
<dbReference type="Pfam" id="PF12849">
    <property type="entry name" value="PBP_like_2"/>
    <property type="match status" value="1"/>
</dbReference>
<dbReference type="PANTHER" id="PTHR42996">
    <property type="entry name" value="PHOSPHATE-BINDING PROTEIN PSTS"/>
    <property type="match status" value="1"/>
</dbReference>
<keyword evidence="9" id="KW-1185">Reference proteome</keyword>
<feature type="chain" id="PRO_5045166542" evidence="6">
    <location>
        <begin position="36"/>
        <end position="507"/>
    </location>
</feature>
<feature type="region of interest" description="Disordered" evidence="4">
    <location>
        <begin position="393"/>
        <end position="427"/>
    </location>
</feature>
<keyword evidence="5" id="KW-0812">Transmembrane</keyword>
<keyword evidence="3" id="KW-0592">Phosphate transport</keyword>
<feature type="transmembrane region" description="Helical" evidence="5">
    <location>
        <begin position="480"/>
        <end position="499"/>
    </location>
</feature>
<protein>
    <submittedName>
        <fullName evidence="8">Phosphate transport system substrate-binding protein</fullName>
    </submittedName>
</protein>
<evidence type="ECO:0000256" key="4">
    <source>
        <dbReference type="SAM" id="MobiDB-lite"/>
    </source>
</evidence>
<feature type="compositionally biased region" description="Low complexity" evidence="4">
    <location>
        <begin position="416"/>
        <end position="427"/>
    </location>
</feature>
<dbReference type="SUPFAM" id="SSF53850">
    <property type="entry name" value="Periplasmic binding protein-like II"/>
    <property type="match status" value="1"/>
</dbReference>
<feature type="signal peptide" evidence="6">
    <location>
        <begin position="1"/>
        <end position="35"/>
    </location>
</feature>
<name>A0ABS2L572_9MICO</name>
<dbReference type="InterPro" id="IPR024370">
    <property type="entry name" value="PBP_domain"/>
</dbReference>
<evidence type="ECO:0000256" key="1">
    <source>
        <dbReference type="ARBA" id="ARBA00008725"/>
    </source>
</evidence>
<evidence type="ECO:0000256" key="6">
    <source>
        <dbReference type="SAM" id="SignalP"/>
    </source>
</evidence>
<evidence type="ECO:0000313" key="8">
    <source>
        <dbReference type="EMBL" id="MBM7472213.1"/>
    </source>
</evidence>
<comment type="similarity">
    <text evidence="1">Belongs to the PstS family.</text>
</comment>
<dbReference type="Proteomes" id="UP000776164">
    <property type="component" value="Unassembled WGS sequence"/>
</dbReference>
<evidence type="ECO:0000256" key="5">
    <source>
        <dbReference type="SAM" id="Phobius"/>
    </source>
</evidence>
<accession>A0ABS2L572</accession>
<dbReference type="EMBL" id="JAFBBU010000001">
    <property type="protein sequence ID" value="MBM7472213.1"/>
    <property type="molecule type" value="Genomic_DNA"/>
</dbReference>